<evidence type="ECO:0000256" key="1">
    <source>
        <dbReference type="SAM" id="SignalP"/>
    </source>
</evidence>
<dbReference type="InterPro" id="IPR021102">
    <property type="entry name" value="PNGase_A"/>
</dbReference>
<evidence type="ECO:0000313" key="4">
    <source>
        <dbReference type="Proteomes" id="UP000680865"/>
    </source>
</evidence>
<dbReference type="Proteomes" id="UP000680865">
    <property type="component" value="Unassembled WGS sequence"/>
</dbReference>
<keyword evidence="4" id="KW-1185">Reference proteome</keyword>
<feature type="domain" description="Peptide N-acetyl-beta-D-glucosaminyl asparaginase amidase A N-terminal" evidence="2">
    <location>
        <begin position="41"/>
        <end position="163"/>
    </location>
</feature>
<dbReference type="AlphaFoldDB" id="A0A919SZB2"/>
<dbReference type="EMBL" id="BOQP01000047">
    <property type="protein sequence ID" value="GIM81474.1"/>
    <property type="molecule type" value="Genomic_DNA"/>
</dbReference>
<protein>
    <recommendedName>
        <fullName evidence="2">Peptide N-acetyl-beta-D-glucosaminyl asparaginase amidase A N-terminal domain-containing protein</fullName>
    </recommendedName>
</protein>
<dbReference type="PANTHER" id="PTHR31104">
    <property type="entry name" value="PEPTIDE-N4-(N-ACETYL-BETA-GLUCOSAMINYL)ASPARAGINE AMIDASE A PROTEIN"/>
    <property type="match status" value="1"/>
</dbReference>
<evidence type="ECO:0000259" key="2">
    <source>
        <dbReference type="Pfam" id="PF12222"/>
    </source>
</evidence>
<feature type="signal peptide" evidence="1">
    <location>
        <begin position="1"/>
        <end position="20"/>
    </location>
</feature>
<reference evidence="3" key="1">
    <citation type="submission" date="2021-03" db="EMBL/GenBank/DDBJ databases">
        <title>Whole genome shotgun sequence of Actinoplanes consettensis NBRC 14913.</title>
        <authorList>
            <person name="Komaki H."/>
            <person name="Tamura T."/>
        </authorList>
    </citation>
    <scope>NUCLEOTIDE SEQUENCE</scope>
    <source>
        <strain evidence="3">NBRC 14913</strain>
    </source>
</reference>
<accession>A0A919SZB2</accession>
<comment type="caution">
    <text evidence="3">The sequence shown here is derived from an EMBL/GenBank/DDBJ whole genome shotgun (WGS) entry which is preliminary data.</text>
</comment>
<keyword evidence="1" id="KW-0732">Signal</keyword>
<name>A0A919SZB2_9ACTN</name>
<feature type="domain" description="Peptide N-acetyl-beta-D-glucosaminyl asparaginase amidase A N-terminal" evidence="2">
    <location>
        <begin position="174"/>
        <end position="321"/>
    </location>
</feature>
<proteinExistence type="predicted"/>
<sequence>MQILAAAAAVLTLISGPTPPAEFGSDWDDPVTAAPPVTTPQTPSCSTTIVDTEFRDFTPYQSNYSPSCAGPWQKVVLRLDGAVAGRQYDRLGYLTVGGVTIFKTSTPEPSPDGITWSVEKDITQYASLLTKPQPIEMLIGNVVDDTYTGVLDVTVKLTFYRGASGDRPEILPISQAIPRNTEKLFADVYATGSGGGCEEFWYQTVPDGIPYSCPADNGPYREVQVTIDGRLAGIAAPYPHIYTGGWSNPFLWYVLPAPRAFDIQPIRYDLTPFAGLLTDGRAHDIKVDVVGVPEGQSGWDVPTALLAWRDKHATQVTGGLLSSTSSPLRNSSVYTEPTLKTTGGHSLTVSGYLNTSHGRVTTTVGRTVANTSTHTWNADETNDTLRAIWTDTTSTTIKAGRSRPSTTTTSRQYALSGAITIDDNDRLTTTISLTDAATTPATRLLDTYEGTASWLLNVPRDQRHATGTSTERYRLWQPGPDYDHTITAVNGTITVNRH</sequence>
<dbReference type="InterPro" id="IPR056948">
    <property type="entry name" value="PNGaseA_N"/>
</dbReference>
<organism evidence="3 4">
    <name type="scientific">Winogradskya consettensis</name>
    <dbReference type="NCBI Taxonomy" id="113560"/>
    <lineage>
        <taxon>Bacteria</taxon>
        <taxon>Bacillati</taxon>
        <taxon>Actinomycetota</taxon>
        <taxon>Actinomycetes</taxon>
        <taxon>Micromonosporales</taxon>
        <taxon>Micromonosporaceae</taxon>
        <taxon>Winogradskya</taxon>
    </lineage>
</organism>
<dbReference type="Pfam" id="PF12222">
    <property type="entry name" value="PNGaseA"/>
    <property type="match status" value="2"/>
</dbReference>
<evidence type="ECO:0000313" key="3">
    <source>
        <dbReference type="EMBL" id="GIM81474.1"/>
    </source>
</evidence>
<gene>
    <name evidence="3" type="ORF">Aco04nite_76680</name>
</gene>
<dbReference type="RefSeq" id="WP_213002084.1">
    <property type="nucleotide sequence ID" value="NZ_BAAATW010000001.1"/>
</dbReference>
<feature type="chain" id="PRO_5038436865" description="Peptide N-acetyl-beta-D-glucosaminyl asparaginase amidase A N-terminal domain-containing protein" evidence="1">
    <location>
        <begin position="21"/>
        <end position="498"/>
    </location>
</feature>